<protein>
    <submittedName>
        <fullName evidence="2">Uncharacterized protein</fullName>
    </submittedName>
</protein>
<keyword evidence="1" id="KW-1133">Transmembrane helix</keyword>
<dbReference type="EMBL" id="AMZQ01000012">
    <property type="protein sequence ID" value="EKU10437.1"/>
    <property type="molecule type" value="Genomic_DNA"/>
</dbReference>
<name>M5IDM5_9BACT</name>
<accession>M5IDM5</accession>
<evidence type="ECO:0000313" key="3">
    <source>
        <dbReference type="Proteomes" id="UP000011939"/>
    </source>
</evidence>
<keyword evidence="1" id="KW-0812">Transmembrane</keyword>
<dbReference type="Proteomes" id="UP000011939">
    <property type="component" value="Unassembled WGS sequence"/>
</dbReference>
<organism evidence="2 3">
    <name type="scientific">Campylobacter showae CSUNSWCD</name>
    <dbReference type="NCBI Taxonomy" id="1244083"/>
    <lineage>
        <taxon>Bacteria</taxon>
        <taxon>Pseudomonadati</taxon>
        <taxon>Campylobacterota</taxon>
        <taxon>Epsilonproteobacteria</taxon>
        <taxon>Campylobacterales</taxon>
        <taxon>Campylobacteraceae</taxon>
        <taxon>Campylobacter</taxon>
    </lineage>
</organism>
<gene>
    <name evidence="2" type="ORF">CSUNSWCD_763</name>
</gene>
<proteinExistence type="predicted"/>
<keyword evidence="1" id="KW-0472">Membrane</keyword>
<dbReference type="AlphaFoldDB" id="M5IDM5"/>
<evidence type="ECO:0000313" key="2">
    <source>
        <dbReference type="EMBL" id="EKU10437.1"/>
    </source>
</evidence>
<dbReference type="STRING" id="1244083.CSUNSWCD_763"/>
<evidence type="ECO:0000256" key="1">
    <source>
        <dbReference type="SAM" id="Phobius"/>
    </source>
</evidence>
<reference evidence="2 3" key="1">
    <citation type="journal article" date="2013" name="Genome Announc.">
        <title>Genome Sequence of Campylobacter showae UNSWCD, Isolated from a Patient with Crohn's Disease.</title>
        <authorList>
            <person name="Tay A.P."/>
            <person name="Kaakoush N.O."/>
            <person name="Deshpande N.P."/>
            <person name="Chen Z."/>
            <person name="Mitchell H."/>
            <person name="Wilkins M.R."/>
        </authorList>
    </citation>
    <scope>NUCLEOTIDE SEQUENCE [LARGE SCALE GENOMIC DNA]</scope>
    <source>
        <strain evidence="2 3">CSUNSWCD</strain>
    </source>
</reference>
<comment type="caution">
    <text evidence="2">The sequence shown here is derived from an EMBL/GenBank/DDBJ whole genome shotgun (WGS) entry which is preliminary data.</text>
</comment>
<feature type="transmembrane region" description="Helical" evidence="1">
    <location>
        <begin position="15"/>
        <end position="34"/>
    </location>
</feature>
<sequence>MFKIQSLNLTRSDKIYIKFIIFATLILLSYRFIFYSYKN</sequence>
<dbReference type="PATRIC" id="fig|1244083.3.peg.2007"/>